<dbReference type="InterPro" id="IPR008621">
    <property type="entry name" value="Cbb3-typ_cyt_oxidase_comp"/>
</dbReference>
<dbReference type="Pfam" id="PF05545">
    <property type="entry name" value="FixQ"/>
    <property type="match status" value="1"/>
</dbReference>
<keyword evidence="1" id="KW-0472">Membrane</keyword>
<reference evidence="2" key="1">
    <citation type="submission" date="2024-05" db="EMBL/GenBank/DDBJ databases">
        <authorList>
            <person name="Kim S."/>
            <person name="Heo J."/>
            <person name="Choi H."/>
            <person name="Choi Y."/>
            <person name="Kwon S.-W."/>
            <person name="Kim Y."/>
        </authorList>
    </citation>
    <scope>NUCLEOTIDE SEQUENCE</scope>
    <source>
        <strain evidence="2">KACC 23698</strain>
    </source>
</reference>
<keyword evidence="1" id="KW-0812">Transmembrane</keyword>
<accession>A0AAU7JBZ5</accession>
<protein>
    <submittedName>
        <fullName evidence="2">Cbb3-type cytochrome c oxidase subunit 3</fullName>
    </submittedName>
</protein>
<dbReference type="EMBL" id="CP157484">
    <property type="protein sequence ID" value="XBO37701.1"/>
    <property type="molecule type" value="Genomic_DNA"/>
</dbReference>
<gene>
    <name evidence="2" type="ORF">ABEG18_18520</name>
</gene>
<name>A0AAU7JBZ5_9HYPH</name>
<evidence type="ECO:0000256" key="1">
    <source>
        <dbReference type="SAM" id="Phobius"/>
    </source>
</evidence>
<keyword evidence="1" id="KW-1133">Transmembrane helix</keyword>
<organism evidence="2">
    <name type="scientific">Alsobacter sp. KACC 23698</name>
    <dbReference type="NCBI Taxonomy" id="3149229"/>
    <lineage>
        <taxon>Bacteria</taxon>
        <taxon>Pseudomonadati</taxon>
        <taxon>Pseudomonadota</taxon>
        <taxon>Alphaproteobacteria</taxon>
        <taxon>Hyphomicrobiales</taxon>
        <taxon>Alsobacteraceae</taxon>
        <taxon>Alsobacter</taxon>
    </lineage>
</organism>
<dbReference type="CDD" id="cd01324">
    <property type="entry name" value="cbb3_Oxidase_CcoQ"/>
    <property type="match status" value="1"/>
</dbReference>
<feature type="transmembrane region" description="Helical" evidence="1">
    <location>
        <begin position="12"/>
        <end position="30"/>
    </location>
</feature>
<proteinExistence type="predicted"/>
<dbReference type="RefSeq" id="WP_406854528.1">
    <property type="nucleotide sequence ID" value="NZ_CP157484.1"/>
</dbReference>
<evidence type="ECO:0000313" key="2">
    <source>
        <dbReference type="EMBL" id="XBO37701.1"/>
    </source>
</evidence>
<sequence>MTYEFLSETAQTWGTVGFVVMFALALAYALNPKNRAQFDDAARLPLEKD</sequence>
<dbReference type="AlphaFoldDB" id="A0AAU7JBZ5"/>